<evidence type="ECO:0000313" key="8">
    <source>
        <dbReference type="EMBL" id="TCT06392.1"/>
    </source>
</evidence>
<dbReference type="InterPro" id="IPR015931">
    <property type="entry name" value="Acnase/IPM_dHydase_lsu_aba_1/3"/>
</dbReference>
<reference evidence="8 9" key="1">
    <citation type="submission" date="2019-03" db="EMBL/GenBank/DDBJ databases">
        <title>Genomic Encyclopedia of Type Strains, Phase IV (KMG-IV): sequencing the most valuable type-strain genomes for metagenomic binning, comparative biology and taxonomic classification.</title>
        <authorList>
            <person name="Goeker M."/>
        </authorList>
    </citation>
    <scope>NUCLEOTIDE SEQUENCE [LARGE SCALE GENOMIC DNA]</scope>
    <source>
        <strain evidence="8 9">DSM 24591</strain>
    </source>
</reference>
<evidence type="ECO:0000256" key="4">
    <source>
        <dbReference type="ARBA" id="ARBA00023004"/>
    </source>
</evidence>
<dbReference type="PANTHER" id="PTHR43822:SF2">
    <property type="entry name" value="HOMOACONITASE, MITOCHONDRIAL"/>
    <property type="match status" value="1"/>
</dbReference>
<evidence type="ECO:0000256" key="1">
    <source>
        <dbReference type="ARBA" id="ARBA00011271"/>
    </source>
</evidence>
<keyword evidence="2" id="KW-0004">4Fe-4S</keyword>
<evidence type="ECO:0000313" key="9">
    <source>
        <dbReference type="Proteomes" id="UP000295525"/>
    </source>
</evidence>
<comment type="subunit">
    <text evidence="1">Heterodimer of LeuC and LeuD.</text>
</comment>
<sequence length="420" mass="45065">MRGQTIAEKILSRAAVKEVYAGDIVNCQPDLAMATDGSFPMAIDYLAQMEPGTMRPMFPQRIILALDHYDNSSGPKALALQGKARAYAREFGLTLFDAGEGVGHQLMLESGRIRPGMLVVGADSHSTTYSALNCFATGIGSSDLAGILLCGALWLRVPETIKVEFSGLLNKGVSGKDIALCLAKRFENGGANYFALEFHGGGLAQLPMNDRIVISNMAVEYGAKAAMFQFDEITGAWLRANKTYDCQAVTPDGDARYSKTITVDLSGIVPQLACPHSVDNVVPADEVDTLRVDTVYIGTCTAGRYEDFYDVFKILKENGGPSPHVQLIVTPASQMVYEQLKASGVLDEFVRYGALLQPPGCGSCCGTAGYRPRDGEVIISTANRNFKGRMGNANCFIYLASPQTCAQVACTGFINKGALQ</sequence>
<dbReference type="RefSeq" id="WP_132582964.1">
    <property type="nucleotide sequence ID" value="NZ_SMAJ01000008.1"/>
</dbReference>
<dbReference type="InterPro" id="IPR006251">
    <property type="entry name" value="Homoacnase/IPMdehydase_lsu"/>
</dbReference>
<keyword evidence="3" id="KW-0479">Metal-binding</keyword>
<evidence type="ECO:0000256" key="6">
    <source>
        <dbReference type="ARBA" id="ARBA00023239"/>
    </source>
</evidence>
<dbReference type="Pfam" id="PF00330">
    <property type="entry name" value="Aconitase"/>
    <property type="match status" value="1"/>
</dbReference>
<evidence type="ECO:0000256" key="2">
    <source>
        <dbReference type="ARBA" id="ARBA00022485"/>
    </source>
</evidence>
<keyword evidence="5" id="KW-0411">Iron-sulfur</keyword>
<dbReference type="InterPro" id="IPR036008">
    <property type="entry name" value="Aconitase_4Fe-4S_dom"/>
</dbReference>
<dbReference type="PANTHER" id="PTHR43822">
    <property type="entry name" value="HOMOACONITASE, MITOCHONDRIAL-RELATED"/>
    <property type="match status" value="1"/>
</dbReference>
<protein>
    <submittedName>
        <fullName evidence="8">3-isopropylmalate/(R)-2-methylmalate dehydratase large subunit</fullName>
    </submittedName>
</protein>
<dbReference type="GO" id="GO:0009098">
    <property type="term" value="P:L-leucine biosynthetic process"/>
    <property type="evidence" value="ECO:0007669"/>
    <property type="project" value="InterPro"/>
</dbReference>
<dbReference type="SUPFAM" id="SSF53732">
    <property type="entry name" value="Aconitase iron-sulfur domain"/>
    <property type="match status" value="1"/>
</dbReference>
<name>A0A4R3M095_9BURK</name>
<proteinExistence type="predicted"/>
<dbReference type="EMBL" id="SMAJ01000008">
    <property type="protein sequence ID" value="TCT06392.1"/>
    <property type="molecule type" value="Genomic_DNA"/>
</dbReference>
<dbReference type="GO" id="GO:0003861">
    <property type="term" value="F:3-isopropylmalate dehydratase activity"/>
    <property type="evidence" value="ECO:0007669"/>
    <property type="project" value="InterPro"/>
</dbReference>
<evidence type="ECO:0000256" key="3">
    <source>
        <dbReference type="ARBA" id="ARBA00022723"/>
    </source>
</evidence>
<keyword evidence="6" id="KW-0456">Lyase</keyword>
<dbReference type="InterPro" id="IPR050067">
    <property type="entry name" value="IPM_dehydratase_rel_enz"/>
</dbReference>
<evidence type="ECO:0000259" key="7">
    <source>
        <dbReference type="Pfam" id="PF00330"/>
    </source>
</evidence>
<dbReference type="InterPro" id="IPR001030">
    <property type="entry name" value="Acoase/IPM_deHydtase_lsu_aba"/>
</dbReference>
<dbReference type="InterPro" id="IPR011826">
    <property type="entry name" value="HAcnase/IPMdehydase_lsu_prok"/>
</dbReference>
<dbReference type="PRINTS" id="PR00415">
    <property type="entry name" value="ACONITASE"/>
</dbReference>
<dbReference type="NCBIfam" id="NF001614">
    <property type="entry name" value="PRK00402.1"/>
    <property type="match status" value="1"/>
</dbReference>
<dbReference type="GO" id="GO:0051539">
    <property type="term" value="F:4 iron, 4 sulfur cluster binding"/>
    <property type="evidence" value="ECO:0007669"/>
    <property type="project" value="UniProtKB-KW"/>
</dbReference>
<dbReference type="NCBIfam" id="TIGR02086">
    <property type="entry name" value="IPMI_arch"/>
    <property type="match status" value="1"/>
</dbReference>
<keyword evidence="4" id="KW-0408">Iron</keyword>
<dbReference type="AlphaFoldDB" id="A0A4R3M095"/>
<organism evidence="8 9">
    <name type="scientific">Paralcaligenes ureilyticus</name>
    <dbReference type="NCBI Taxonomy" id="627131"/>
    <lineage>
        <taxon>Bacteria</taxon>
        <taxon>Pseudomonadati</taxon>
        <taxon>Pseudomonadota</taxon>
        <taxon>Betaproteobacteria</taxon>
        <taxon>Burkholderiales</taxon>
        <taxon>Alcaligenaceae</taxon>
        <taxon>Paralcaligenes</taxon>
    </lineage>
</organism>
<comment type="caution">
    <text evidence="8">The sequence shown here is derived from an EMBL/GenBank/DDBJ whole genome shotgun (WGS) entry which is preliminary data.</text>
</comment>
<dbReference type="Proteomes" id="UP000295525">
    <property type="component" value="Unassembled WGS sequence"/>
</dbReference>
<accession>A0A4R3M095</accession>
<dbReference type="OrthoDB" id="9802769at2"/>
<dbReference type="GO" id="GO:0046872">
    <property type="term" value="F:metal ion binding"/>
    <property type="evidence" value="ECO:0007669"/>
    <property type="project" value="UniProtKB-KW"/>
</dbReference>
<keyword evidence="9" id="KW-1185">Reference proteome</keyword>
<gene>
    <name evidence="8" type="ORF">EDC26_108128</name>
</gene>
<feature type="domain" description="Aconitase/3-isopropylmalate dehydratase large subunit alpha/beta/alpha" evidence="7">
    <location>
        <begin position="8"/>
        <end position="412"/>
    </location>
</feature>
<evidence type="ECO:0000256" key="5">
    <source>
        <dbReference type="ARBA" id="ARBA00023014"/>
    </source>
</evidence>
<dbReference type="Gene3D" id="3.30.499.10">
    <property type="entry name" value="Aconitase, domain 3"/>
    <property type="match status" value="2"/>
</dbReference>
<dbReference type="NCBIfam" id="TIGR01343">
    <property type="entry name" value="hacA_fam"/>
    <property type="match status" value="1"/>
</dbReference>